<evidence type="ECO:0008006" key="4">
    <source>
        <dbReference type="Google" id="ProtNLM"/>
    </source>
</evidence>
<feature type="signal peptide" evidence="1">
    <location>
        <begin position="1"/>
        <end position="22"/>
    </location>
</feature>
<dbReference type="OrthoDB" id="269372at2"/>
<gene>
    <name evidence="2" type="ORF">Pla175_48630</name>
</gene>
<dbReference type="EMBL" id="CP036291">
    <property type="protein sequence ID" value="QDU91435.1"/>
    <property type="molecule type" value="Genomic_DNA"/>
</dbReference>
<sequence length="275" mass="28301" precursor="true">MPRAFAVVLSLALAACCAQGLAQRPAEVLEHFHVVPRLSTLQLTGGFAGYDARYRLAGEYDFYHSAAGFGGAGFLNAQVYCSVVSHGPAPARVINVDQALNLSGLVGELLPLGAPFDVYRLTGSTAEGSSVELLAAMIGPWMYLRGGTQPPEGGADFFEYQLRAVARSQPFYDLNEDGVVDAADYTALRDGAAGSDLAGAGGYEAWSAQFGEAVPDFSAYDPMMALAASAAGLAAPVPEAVPEPSTLGLAAIVGAAGLGLLLLRGPSPLAGFTAR</sequence>
<dbReference type="Proteomes" id="UP000317429">
    <property type="component" value="Chromosome"/>
</dbReference>
<dbReference type="InterPro" id="IPR018247">
    <property type="entry name" value="EF_Hand_1_Ca_BS"/>
</dbReference>
<dbReference type="AlphaFoldDB" id="A0A518DIX7"/>
<organism evidence="2 3">
    <name type="scientific">Pirellulimonas nuda</name>
    <dbReference type="NCBI Taxonomy" id="2528009"/>
    <lineage>
        <taxon>Bacteria</taxon>
        <taxon>Pseudomonadati</taxon>
        <taxon>Planctomycetota</taxon>
        <taxon>Planctomycetia</taxon>
        <taxon>Pirellulales</taxon>
        <taxon>Lacipirellulaceae</taxon>
        <taxon>Pirellulimonas</taxon>
    </lineage>
</organism>
<dbReference type="PROSITE" id="PS51257">
    <property type="entry name" value="PROKAR_LIPOPROTEIN"/>
    <property type="match status" value="1"/>
</dbReference>
<dbReference type="PROSITE" id="PS00018">
    <property type="entry name" value="EF_HAND_1"/>
    <property type="match status" value="1"/>
</dbReference>
<protein>
    <recommendedName>
        <fullName evidence="4">PEP-CTERM protein-sorting domain-containing protein</fullName>
    </recommendedName>
</protein>
<reference evidence="2 3" key="1">
    <citation type="submission" date="2019-02" db="EMBL/GenBank/DDBJ databases">
        <title>Deep-cultivation of Planctomycetes and their phenomic and genomic characterization uncovers novel biology.</title>
        <authorList>
            <person name="Wiegand S."/>
            <person name="Jogler M."/>
            <person name="Boedeker C."/>
            <person name="Pinto D."/>
            <person name="Vollmers J."/>
            <person name="Rivas-Marin E."/>
            <person name="Kohn T."/>
            <person name="Peeters S.H."/>
            <person name="Heuer A."/>
            <person name="Rast P."/>
            <person name="Oberbeckmann S."/>
            <person name="Bunk B."/>
            <person name="Jeske O."/>
            <person name="Meyerdierks A."/>
            <person name="Storesund J.E."/>
            <person name="Kallscheuer N."/>
            <person name="Luecker S."/>
            <person name="Lage O.M."/>
            <person name="Pohl T."/>
            <person name="Merkel B.J."/>
            <person name="Hornburger P."/>
            <person name="Mueller R.-W."/>
            <person name="Bruemmer F."/>
            <person name="Labrenz M."/>
            <person name="Spormann A.M."/>
            <person name="Op den Camp H."/>
            <person name="Overmann J."/>
            <person name="Amann R."/>
            <person name="Jetten M.S.M."/>
            <person name="Mascher T."/>
            <person name="Medema M.H."/>
            <person name="Devos D.P."/>
            <person name="Kaster A.-K."/>
            <person name="Ovreas L."/>
            <person name="Rohde M."/>
            <person name="Galperin M.Y."/>
            <person name="Jogler C."/>
        </authorList>
    </citation>
    <scope>NUCLEOTIDE SEQUENCE [LARGE SCALE GENOMIC DNA]</scope>
    <source>
        <strain evidence="2 3">Pla175</strain>
    </source>
</reference>
<dbReference type="RefSeq" id="WP_145291544.1">
    <property type="nucleotide sequence ID" value="NZ_CP036291.1"/>
</dbReference>
<keyword evidence="1" id="KW-0732">Signal</keyword>
<evidence type="ECO:0000256" key="1">
    <source>
        <dbReference type="SAM" id="SignalP"/>
    </source>
</evidence>
<feature type="chain" id="PRO_5021921445" description="PEP-CTERM protein-sorting domain-containing protein" evidence="1">
    <location>
        <begin position="23"/>
        <end position="275"/>
    </location>
</feature>
<evidence type="ECO:0000313" key="2">
    <source>
        <dbReference type="EMBL" id="QDU91435.1"/>
    </source>
</evidence>
<keyword evidence="3" id="KW-1185">Reference proteome</keyword>
<proteinExistence type="predicted"/>
<evidence type="ECO:0000313" key="3">
    <source>
        <dbReference type="Proteomes" id="UP000317429"/>
    </source>
</evidence>
<name>A0A518DIX7_9BACT</name>
<dbReference type="KEGG" id="pnd:Pla175_48630"/>
<accession>A0A518DIX7</accession>